<gene>
    <name evidence="6" type="ORF">WAK64_13035</name>
</gene>
<dbReference type="PROSITE" id="PS51257">
    <property type="entry name" value="PROKAR_LIPOPROTEIN"/>
    <property type="match status" value="1"/>
</dbReference>
<organism evidence="6 7">
    <name type="scientific">Bacillus spongiae</name>
    <dbReference type="NCBI Taxonomy" id="2683610"/>
    <lineage>
        <taxon>Bacteria</taxon>
        <taxon>Bacillati</taxon>
        <taxon>Bacillota</taxon>
        <taxon>Bacilli</taxon>
        <taxon>Bacillales</taxon>
        <taxon>Bacillaceae</taxon>
        <taxon>Bacillus</taxon>
    </lineage>
</organism>
<dbReference type="PANTHER" id="PTHR42953:SF8">
    <property type="entry name" value="ZINT DOMAIN-CONTAINING PROTEIN"/>
    <property type="match status" value="1"/>
</dbReference>
<keyword evidence="1 3" id="KW-0813">Transport</keyword>
<evidence type="ECO:0000256" key="1">
    <source>
        <dbReference type="ARBA" id="ARBA00022448"/>
    </source>
</evidence>
<dbReference type="InterPro" id="IPR006127">
    <property type="entry name" value="ZnuA-like"/>
</dbReference>
<feature type="chain" id="PRO_5047299600" evidence="5">
    <location>
        <begin position="20"/>
        <end position="329"/>
    </location>
</feature>
<comment type="caution">
    <text evidence="6">The sequence shown here is derived from an EMBL/GenBank/DDBJ whole genome shotgun (WGS) entry which is preliminary data.</text>
</comment>
<evidence type="ECO:0000256" key="5">
    <source>
        <dbReference type="SAM" id="SignalP"/>
    </source>
</evidence>
<keyword evidence="2 5" id="KW-0732">Signal</keyword>
<dbReference type="PANTHER" id="PTHR42953">
    <property type="entry name" value="HIGH-AFFINITY ZINC UPTAKE SYSTEM PROTEIN ZNUA-RELATED"/>
    <property type="match status" value="1"/>
</dbReference>
<feature type="compositionally biased region" description="Acidic residues" evidence="4">
    <location>
        <begin position="125"/>
        <end position="148"/>
    </location>
</feature>
<dbReference type="InterPro" id="IPR006129">
    <property type="entry name" value="AdhesinB"/>
</dbReference>
<feature type="signal peptide" evidence="5">
    <location>
        <begin position="1"/>
        <end position="19"/>
    </location>
</feature>
<dbReference type="EMBL" id="JBBAXC010000010">
    <property type="protein sequence ID" value="MEI5907980.1"/>
    <property type="molecule type" value="Genomic_DNA"/>
</dbReference>
<keyword evidence="7" id="KW-1185">Reference proteome</keyword>
<proteinExistence type="inferred from homology"/>
<dbReference type="PRINTS" id="PR00691">
    <property type="entry name" value="ADHESINB"/>
</dbReference>
<dbReference type="Pfam" id="PF01297">
    <property type="entry name" value="ZnuA"/>
    <property type="match status" value="1"/>
</dbReference>
<sequence length="329" mass="37380">MKKKIVLFFVLTAIFIMTACSNTQEKTDGNEKTDGKLTIYTTVFPLKDFSEKIGGDFVHVESIIPLGADAHTFEPTLKQMQDIADADLFLYTTSQLETYAADMKKSLSDNQVTFMETAYGIDTVTSEEEHSEEETHSEEEEAHSEEEGESGHEEHEDQDPHVWLDPLLAIEIAENITASFSELLPEQQSTFEENFQKVKEELLQIDEEMQSTIEESSSKEILVSHAAYGYWERRYGLEQIAISGLSPSNEPSQKELAELISLAKDHNIEYVIFEQNVSSKVSKVIQQELGVEKLYLHNLSVQTKEDANQNEDYFSLMEKNIQTLKTALQ</sequence>
<evidence type="ECO:0000313" key="6">
    <source>
        <dbReference type="EMBL" id="MEI5907980.1"/>
    </source>
</evidence>
<dbReference type="RefSeq" id="WP_336587423.1">
    <property type="nucleotide sequence ID" value="NZ_JBBAXC010000010.1"/>
</dbReference>
<dbReference type="InterPro" id="IPR006128">
    <property type="entry name" value="Lipoprotein_PsaA-like"/>
</dbReference>
<dbReference type="PRINTS" id="PR00690">
    <property type="entry name" value="ADHESNFAMILY"/>
</dbReference>
<accession>A0ABU8HF60</accession>
<feature type="region of interest" description="Disordered" evidence="4">
    <location>
        <begin position="124"/>
        <end position="158"/>
    </location>
</feature>
<comment type="similarity">
    <text evidence="3">Belongs to the bacterial solute-binding protein 9 family.</text>
</comment>
<reference evidence="6 7" key="1">
    <citation type="journal article" date="2018" name="J. Microbiol.">
        <title>Bacillus spongiae sp. nov., isolated from sponge of Jeju Island.</title>
        <authorList>
            <person name="Lee G.E."/>
            <person name="Im W.T."/>
            <person name="Park J.S."/>
        </authorList>
    </citation>
    <scope>NUCLEOTIDE SEQUENCE [LARGE SCALE GENOMIC DNA]</scope>
    <source>
        <strain evidence="6 7">135PIL107-10</strain>
    </source>
</reference>
<evidence type="ECO:0000256" key="3">
    <source>
        <dbReference type="RuleBase" id="RU003512"/>
    </source>
</evidence>
<dbReference type="InterPro" id="IPR050492">
    <property type="entry name" value="Bact_metal-bind_prot9"/>
</dbReference>
<dbReference type="Gene3D" id="3.40.50.1980">
    <property type="entry name" value="Nitrogenase molybdenum iron protein domain"/>
    <property type="match status" value="2"/>
</dbReference>
<evidence type="ECO:0000256" key="4">
    <source>
        <dbReference type="SAM" id="MobiDB-lite"/>
    </source>
</evidence>
<dbReference type="Proteomes" id="UP001312865">
    <property type="component" value="Unassembled WGS sequence"/>
</dbReference>
<evidence type="ECO:0000256" key="2">
    <source>
        <dbReference type="ARBA" id="ARBA00022729"/>
    </source>
</evidence>
<dbReference type="SUPFAM" id="SSF53807">
    <property type="entry name" value="Helical backbone' metal receptor"/>
    <property type="match status" value="1"/>
</dbReference>
<name>A0ABU8HF60_9BACI</name>
<feature type="compositionally biased region" description="Basic and acidic residues" evidence="4">
    <location>
        <begin position="149"/>
        <end position="158"/>
    </location>
</feature>
<evidence type="ECO:0000313" key="7">
    <source>
        <dbReference type="Proteomes" id="UP001312865"/>
    </source>
</evidence>
<protein>
    <submittedName>
        <fullName evidence="6">Zinc ABC transporter substrate-binding protein</fullName>
    </submittedName>
</protein>